<protein>
    <recommendedName>
        <fullName evidence="3">Hemophilus-specific protein</fullName>
    </recommendedName>
</protein>
<keyword evidence="2" id="KW-1185">Reference proteome</keyword>
<accession>A0ABT5MSN3</accession>
<dbReference type="RefSeq" id="WP_273747741.1">
    <property type="nucleotide sequence ID" value="NZ_JAQSJE010000004.1"/>
</dbReference>
<evidence type="ECO:0000313" key="1">
    <source>
        <dbReference type="EMBL" id="MDD0823882.1"/>
    </source>
</evidence>
<gene>
    <name evidence="1" type="ORF">PTQ27_05295</name>
</gene>
<evidence type="ECO:0000313" key="2">
    <source>
        <dbReference type="Proteomes" id="UP001221909"/>
    </source>
</evidence>
<reference evidence="1 2" key="1">
    <citation type="submission" date="2023-02" db="EMBL/GenBank/DDBJ databases">
        <title>Mannheimia cairiniae sp. nov., a novel species of Mannheimia obtained from moscovy ducks (Cairina moschata) and reclassification of Mannheimia ovis as heterotypic synonym of Mannheimia pernigra.</title>
        <authorList>
            <person name="Christensen H."/>
        </authorList>
    </citation>
    <scope>NUCLEOTIDE SEQUENCE [LARGE SCALE GENOMIC DNA]</scope>
    <source>
        <strain evidence="1 2">AT1</strain>
    </source>
</reference>
<proteinExistence type="predicted"/>
<dbReference type="Proteomes" id="UP001221909">
    <property type="component" value="Unassembled WGS sequence"/>
</dbReference>
<evidence type="ECO:0008006" key="3">
    <source>
        <dbReference type="Google" id="ProtNLM"/>
    </source>
</evidence>
<comment type="caution">
    <text evidence="1">The sequence shown here is derived from an EMBL/GenBank/DDBJ whole genome shotgun (WGS) entry which is preliminary data.</text>
</comment>
<name>A0ABT5MSN3_9PAST</name>
<organism evidence="1 2">
    <name type="scientific">Mannheimia cairinae</name>
    <dbReference type="NCBI Taxonomy" id="3025936"/>
    <lineage>
        <taxon>Bacteria</taxon>
        <taxon>Pseudomonadati</taxon>
        <taxon>Pseudomonadota</taxon>
        <taxon>Gammaproteobacteria</taxon>
        <taxon>Pasteurellales</taxon>
        <taxon>Pasteurellaceae</taxon>
        <taxon>Mannheimia</taxon>
    </lineage>
</organism>
<sequence length="110" mass="12931">MKKQSEQTNEEKVLLEVVLNENGISDLEYSFKYWINSPRTYISDFENKTGLKLWHNQTKTANGKRCTFYTLPDRKTAQKVISYLNHKANLRGETAITTEQEQQILNRFNV</sequence>
<dbReference type="EMBL" id="JAQSJE010000004">
    <property type="protein sequence ID" value="MDD0823882.1"/>
    <property type="molecule type" value="Genomic_DNA"/>
</dbReference>